<dbReference type="AlphaFoldDB" id="A0A843WXQ1"/>
<dbReference type="Proteomes" id="UP000652761">
    <property type="component" value="Unassembled WGS sequence"/>
</dbReference>
<gene>
    <name evidence="2" type="ORF">Taro_042909</name>
</gene>
<proteinExistence type="predicted"/>
<evidence type="ECO:0000256" key="1">
    <source>
        <dbReference type="SAM" id="MobiDB-lite"/>
    </source>
</evidence>
<keyword evidence="3" id="KW-1185">Reference proteome</keyword>
<feature type="region of interest" description="Disordered" evidence="1">
    <location>
        <begin position="1"/>
        <end position="31"/>
    </location>
</feature>
<accession>A0A843WXQ1</accession>
<evidence type="ECO:0000313" key="2">
    <source>
        <dbReference type="EMBL" id="MQM10021.1"/>
    </source>
</evidence>
<evidence type="ECO:0000313" key="3">
    <source>
        <dbReference type="Proteomes" id="UP000652761"/>
    </source>
</evidence>
<protein>
    <submittedName>
        <fullName evidence="2">Uncharacterized protein</fullName>
    </submittedName>
</protein>
<comment type="caution">
    <text evidence="2">The sequence shown here is derived from an EMBL/GenBank/DDBJ whole genome shotgun (WGS) entry which is preliminary data.</text>
</comment>
<organism evidence="2 3">
    <name type="scientific">Colocasia esculenta</name>
    <name type="common">Wild taro</name>
    <name type="synonym">Arum esculentum</name>
    <dbReference type="NCBI Taxonomy" id="4460"/>
    <lineage>
        <taxon>Eukaryota</taxon>
        <taxon>Viridiplantae</taxon>
        <taxon>Streptophyta</taxon>
        <taxon>Embryophyta</taxon>
        <taxon>Tracheophyta</taxon>
        <taxon>Spermatophyta</taxon>
        <taxon>Magnoliopsida</taxon>
        <taxon>Liliopsida</taxon>
        <taxon>Araceae</taxon>
        <taxon>Aroideae</taxon>
        <taxon>Colocasieae</taxon>
        <taxon>Colocasia</taxon>
    </lineage>
</organism>
<sequence>MERFRGNFGARKGQSRFRGTEGAKGQTHAAAASWSLESGEFPSCSRNSPRAFDFFSVCDRSATTGSRHQPTLQPHRGVWRVECFHLVAANSPRAFDFFSVWDRDDGKPAPTHPAAASYIKRRWKMHIYMDDGPSEEEGKQSSSCFLYECHLHLFSCKNMNGSCDIEARDAERLSLEPLDVVLECFSLLLPNSEKGGRGARLRPSAEEVVPKGLLQLVEGRDGTCREGFEPGPSSFLQGGREGPAFGRIRCSMEHHMRLKPMDVIRGVRGAIVWRDGGQRELGRDPSL</sequence>
<name>A0A843WXQ1_COLES</name>
<dbReference type="EMBL" id="NMUH01004551">
    <property type="protein sequence ID" value="MQM10021.1"/>
    <property type="molecule type" value="Genomic_DNA"/>
</dbReference>
<reference evidence="2" key="1">
    <citation type="submission" date="2017-07" db="EMBL/GenBank/DDBJ databases">
        <title>Taro Niue Genome Assembly and Annotation.</title>
        <authorList>
            <person name="Atibalentja N."/>
            <person name="Keating K."/>
            <person name="Fields C.J."/>
        </authorList>
    </citation>
    <scope>NUCLEOTIDE SEQUENCE</scope>
    <source>
        <strain evidence="2">Niue_2</strain>
        <tissue evidence="2">Leaf</tissue>
    </source>
</reference>